<dbReference type="Proteomes" id="UP000070133">
    <property type="component" value="Unassembled WGS sequence"/>
</dbReference>
<organism evidence="1 2">
    <name type="scientific">Pseudocercospora eumusae</name>
    <dbReference type="NCBI Taxonomy" id="321146"/>
    <lineage>
        <taxon>Eukaryota</taxon>
        <taxon>Fungi</taxon>
        <taxon>Dikarya</taxon>
        <taxon>Ascomycota</taxon>
        <taxon>Pezizomycotina</taxon>
        <taxon>Dothideomycetes</taxon>
        <taxon>Dothideomycetidae</taxon>
        <taxon>Mycosphaerellales</taxon>
        <taxon>Mycosphaerellaceae</taxon>
        <taxon>Pseudocercospora</taxon>
    </lineage>
</organism>
<reference evidence="1 2" key="1">
    <citation type="submission" date="2015-07" db="EMBL/GenBank/DDBJ databases">
        <title>Comparative genomics of the Sigatoka disease complex on banana suggests a link between parallel evolutionary changes in Pseudocercospora fijiensis and Pseudocercospora eumusae and increased virulence on the banana host.</title>
        <authorList>
            <person name="Chang T.-C."/>
            <person name="Salvucci A."/>
            <person name="Crous P.W."/>
            <person name="Stergiopoulos I."/>
        </authorList>
    </citation>
    <scope>NUCLEOTIDE SEQUENCE [LARGE SCALE GENOMIC DNA]</scope>
    <source>
        <strain evidence="1 2">CBS 114824</strain>
    </source>
</reference>
<protein>
    <submittedName>
        <fullName evidence="1">Uncharacterized protein</fullName>
    </submittedName>
</protein>
<evidence type="ECO:0000313" key="1">
    <source>
        <dbReference type="EMBL" id="KXT05686.1"/>
    </source>
</evidence>
<sequence length="68" mass="7434">MLQVMSPPSIWSADIRISSFRALLTRTGHCANIRIVRGDIVDALGIAQLGRKCSQRKAFGEVAHTLAK</sequence>
<name>A0A139HTD4_9PEZI</name>
<comment type="caution">
    <text evidence="1">The sequence shown here is derived from an EMBL/GenBank/DDBJ whole genome shotgun (WGS) entry which is preliminary data.</text>
</comment>
<proteinExistence type="predicted"/>
<dbReference type="EMBL" id="LFZN01000011">
    <property type="protein sequence ID" value="KXT05686.1"/>
    <property type="molecule type" value="Genomic_DNA"/>
</dbReference>
<dbReference type="AlphaFoldDB" id="A0A139HTD4"/>
<keyword evidence="2" id="KW-1185">Reference proteome</keyword>
<evidence type="ECO:0000313" key="2">
    <source>
        <dbReference type="Proteomes" id="UP000070133"/>
    </source>
</evidence>
<gene>
    <name evidence="1" type="ORF">AC578_5576</name>
</gene>
<accession>A0A139HTD4</accession>